<protein>
    <submittedName>
        <fullName evidence="2">Uncharacterized protein</fullName>
    </submittedName>
</protein>
<evidence type="ECO:0000313" key="3">
    <source>
        <dbReference type="Proteomes" id="UP001054252"/>
    </source>
</evidence>
<comment type="caution">
    <text evidence="2">The sequence shown here is derived from an EMBL/GenBank/DDBJ whole genome shotgun (WGS) entry which is preliminary data.</text>
</comment>
<feature type="region of interest" description="Disordered" evidence="1">
    <location>
        <begin position="1"/>
        <end position="169"/>
    </location>
</feature>
<feature type="compositionally biased region" description="Basic residues" evidence="1">
    <location>
        <begin position="61"/>
        <end position="71"/>
    </location>
</feature>
<feature type="compositionally biased region" description="Basic residues" evidence="1">
    <location>
        <begin position="84"/>
        <end position="102"/>
    </location>
</feature>
<evidence type="ECO:0000256" key="1">
    <source>
        <dbReference type="SAM" id="MobiDB-lite"/>
    </source>
</evidence>
<dbReference type="AlphaFoldDB" id="A0AAV5ITK3"/>
<gene>
    <name evidence="2" type="ORF">SLEP1_g15549</name>
</gene>
<feature type="compositionally biased region" description="Basic and acidic residues" evidence="1">
    <location>
        <begin position="104"/>
        <end position="114"/>
    </location>
</feature>
<name>A0AAV5ITK3_9ROSI</name>
<feature type="compositionally biased region" description="Basic and acidic residues" evidence="1">
    <location>
        <begin position="72"/>
        <end position="83"/>
    </location>
</feature>
<reference evidence="2 3" key="1">
    <citation type="journal article" date="2021" name="Commun. Biol.">
        <title>The genome of Shorea leprosula (Dipterocarpaceae) highlights the ecological relevance of drought in aseasonal tropical rainforests.</title>
        <authorList>
            <person name="Ng K.K.S."/>
            <person name="Kobayashi M.J."/>
            <person name="Fawcett J.A."/>
            <person name="Hatakeyama M."/>
            <person name="Paape T."/>
            <person name="Ng C.H."/>
            <person name="Ang C.C."/>
            <person name="Tnah L.H."/>
            <person name="Lee C.T."/>
            <person name="Nishiyama T."/>
            <person name="Sese J."/>
            <person name="O'Brien M.J."/>
            <person name="Copetti D."/>
            <person name="Mohd Noor M.I."/>
            <person name="Ong R.C."/>
            <person name="Putra M."/>
            <person name="Sireger I.Z."/>
            <person name="Indrioko S."/>
            <person name="Kosugi Y."/>
            <person name="Izuno A."/>
            <person name="Isagi Y."/>
            <person name="Lee S.L."/>
            <person name="Shimizu K.K."/>
        </authorList>
    </citation>
    <scope>NUCLEOTIDE SEQUENCE [LARGE SCALE GENOMIC DNA]</scope>
    <source>
        <strain evidence="2">214</strain>
    </source>
</reference>
<dbReference type="Proteomes" id="UP001054252">
    <property type="component" value="Unassembled WGS sequence"/>
</dbReference>
<dbReference type="EMBL" id="BPVZ01000020">
    <property type="protein sequence ID" value="GKV03199.1"/>
    <property type="molecule type" value="Genomic_DNA"/>
</dbReference>
<feature type="compositionally biased region" description="Basic and acidic residues" evidence="1">
    <location>
        <begin position="146"/>
        <end position="169"/>
    </location>
</feature>
<organism evidence="2 3">
    <name type="scientific">Rubroshorea leprosula</name>
    <dbReference type="NCBI Taxonomy" id="152421"/>
    <lineage>
        <taxon>Eukaryota</taxon>
        <taxon>Viridiplantae</taxon>
        <taxon>Streptophyta</taxon>
        <taxon>Embryophyta</taxon>
        <taxon>Tracheophyta</taxon>
        <taxon>Spermatophyta</taxon>
        <taxon>Magnoliopsida</taxon>
        <taxon>eudicotyledons</taxon>
        <taxon>Gunneridae</taxon>
        <taxon>Pentapetalae</taxon>
        <taxon>rosids</taxon>
        <taxon>malvids</taxon>
        <taxon>Malvales</taxon>
        <taxon>Dipterocarpaceae</taxon>
        <taxon>Rubroshorea</taxon>
    </lineage>
</organism>
<accession>A0AAV5ITK3</accession>
<evidence type="ECO:0000313" key="2">
    <source>
        <dbReference type="EMBL" id="GKV03199.1"/>
    </source>
</evidence>
<sequence length="198" mass="22126">MGHPSIYPCGRCARLPDADAETRSGGGSRWVARLPDLGSPACNPTEKLPDGGTTAESANNPKKKQRTPNKICRRERESPDLKNKLYKKHKNQTTRTNKKTKGVTKGDPKTDRPGRVVGGGSTGRLQPCLNGQKTRRLKHQNLESSKASEQKQHSDGEGRQRQERRERKGGKRENIFFFFFFNPFLNVNSGLSGRWAAI</sequence>
<proteinExistence type="predicted"/>
<keyword evidence="3" id="KW-1185">Reference proteome</keyword>